<feature type="region of interest" description="Disordered" evidence="9">
    <location>
        <begin position="1033"/>
        <end position="1116"/>
    </location>
</feature>
<dbReference type="CDD" id="cd01285">
    <property type="entry name" value="nucleoside_deaminase"/>
    <property type="match status" value="1"/>
</dbReference>
<dbReference type="GO" id="GO:0046872">
    <property type="term" value="F:metal ion binding"/>
    <property type="evidence" value="ECO:0007669"/>
    <property type="project" value="UniProtKB-KW"/>
</dbReference>
<feature type="compositionally biased region" description="Basic and acidic residues" evidence="9">
    <location>
        <begin position="1458"/>
        <end position="1468"/>
    </location>
</feature>
<evidence type="ECO:0000256" key="1">
    <source>
        <dbReference type="ARBA" id="ARBA00001947"/>
    </source>
</evidence>
<keyword evidence="7" id="KW-0862">Zinc</keyword>
<dbReference type="GO" id="GO:0052717">
    <property type="term" value="F:tRNA-specific adenosine-34 deaminase activity"/>
    <property type="evidence" value="ECO:0007669"/>
    <property type="project" value="UniProtKB-EC"/>
</dbReference>
<comment type="catalytic activity">
    <reaction evidence="8">
        <text>adenosine(34) in tRNA + H2O + H(+) = inosine(34) in tRNA + NH4(+)</text>
        <dbReference type="Rhea" id="RHEA:43168"/>
        <dbReference type="Rhea" id="RHEA-COMP:10373"/>
        <dbReference type="Rhea" id="RHEA-COMP:10374"/>
        <dbReference type="ChEBI" id="CHEBI:15377"/>
        <dbReference type="ChEBI" id="CHEBI:15378"/>
        <dbReference type="ChEBI" id="CHEBI:28938"/>
        <dbReference type="ChEBI" id="CHEBI:74411"/>
        <dbReference type="ChEBI" id="CHEBI:82852"/>
        <dbReference type="EC" id="3.5.4.33"/>
    </reaction>
</comment>
<dbReference type="PANTHER" id="PTHR11079">
    <property type="entry name" value="CYTOSINE DEAMINASE FAMILY MEMBER"/>
    <property type="match status" value="1"/>
</dbReference>
<feature type="compositionally biased region" description="Basic and acidic residues" evidence="9">
    <location>
        <begin position="406"/>
        <end position="425"/>
    </location>
</feature>
<evidence type="ECO:0000256" key="9">
    <source>
        <dbReference type="SAM" id="MobiDB-lite"/>
    </source>
</evidence>
<feature type="compositionally biased region" description="Basic and acidic residues" evidence="9">
    <location>
        <begin position="894"/>
        <end position="910"/>
    </location>
</feature>
<dbReference type="PANTHER" id="PTHR11079:SF179">
    <property type="entry name" value="TRNA(ADENINE(34)) DEAMINASE, CHLOROPLASTIC"/>
    <property type="match status" value="1"/>
</dbReference>
<reference evidence="11" key="1">
    <citation type="submission" date="2024-03" db="EMBL/GenBank/DDBJ databases">
        <title>WGS assembly of Saponaria officinalis var. Norfolk2.</title>
        <authorList>
            <person name="Jenkins J."/>
            <person name="Shu S."/>
            <person name="Grimwood J."/>
            <person name="Barry K."/>
            <person name="Goodstein D."/>
            <person name="Schmutz J."/>
            <person name="Leebens-Mack J."/>
            <person name="Osbourn A."/>
        </authorList>
    </citation>
    <scope>NUCLEOTIDE SEQUENCE [LARGE SCALE GENOMIC DNA]</scope>
    <source>
        <strain evidence="11">JIC</strain>
    </source>
</reference>
<name>A0AAW1MMY8_SAPOF</name>
<comment type="caution">
    <text evidence="11">The sequence shown here is derived from an EMBL/GenBank/DDBJ whole genome shotgun (WGS) entry which is preliminary data.</text>
</comment>
<feature type="domain" description="CMP/dCMP-type deaminase" evidence="10">
    <location>
        <begin position="1289"/>
        <end position="1411"/>
    </location>
</feature>
<organism evidence="11 12">
    <name type="scientific">Saponaria officinalis</name>
    <name type="common">Common soapwort</name>
    <name type="synonym">Lychnis saponaria</name>
    <dbReference type="NCBI Taxonomy" id="3572"/>
    <lineage>
        <taxon>Eukaryota</taxon>
        <taxon>Viridiplantae</taxon>
        <taxon>Streptophyta</taxon>
        <taxon>Embryophyta</taxon>
        <taxon>Tracheophyta</taxon>
        <taxon>Spermatophyta</taxon>
        <taxon>Magnoliopsida</taxon>
        <taxon>eudicotyledons</taxon>
        <taxon>Gunneridae</taxon>
        <taxon>Pentapetalae</taxon>
        <taxon>Caryophyllales</taxon>
        <taxon>Caryophyllaceae</taxon>
        <taxon>Caryophylleae</taxon>
        <taxon>Saponaria</taxon>
    </lineage>
</organism>
<feature type="region of interest" description="Disordered" evidence="9">
    <location>
        <begin position="993"/>
        <end position="1015"/>
    </location>
</feature>
<dbReference type="InterPro" id="IPR016193">
    <property type="entry name" value="Cytidine_deaminase-like"/>
</dbReference>
<dbReference type="InterPro" id="IPR002125">
    <property type="entry name" value="CMP_dCMP_dom"/>
</dbReference>
<dbReference type="Gene3D" id="3.40.140.10">
    <property type="entry name" value="Cytidine Deaminase, domain 2"/>
    <property type="match status" value="1"/>
</dbReference>
<keyword evidence="6" id="KW-0378">Hydrolase</keyword>
<comment type="cofactor">
    <cofactor evidence="1">
        <name>Zn(2+)</name>
        <dbReference type="ChEBI" id="CHEBI:29105"/>
    </cofactor>
</comment>
<dbReference type="HAMAP" id="MF_00972">
    <property type="entry name" value="tRNA_aden_deaminase"/>
    <property type="match status" value="1"/>
</dbReference>
<evidence type="ECO:0000256" key="4">
    <source>
        <dbReference type="ARBA" id="ARBA00022694"/>
    </source>
</evidence>
<dbReference type="Pfam" id="PF00383">
    <property type="entry name" value="dCMP_cyt_deam_1"/>
    <property type="match status" value="1"/>
</dbReference>
<feature type="region of interest" description="Disordered" evidence="9">
    <location>
        <begin position="894"/>
        <end position="967"/>
    </location>
</feature>
<feature type="region of interest" description="Disordered" evidence="9">
    <location>
        <begin position="543"/>
        <end position="574"/>
    </location>
</feature>
<evidence type="ECO:0000313" key="12">
    <source>
        <dbReference type="Proteomes" id="UP001443914"/>
    </source>
</evidence>
<evidence type="ECO:0000256" key="3">
    <source>
        <dbReference type="ARBA" id="ARBA00012740"/>
    </source>
</evidence>
<feature type="compositionally biased region" description="Basic residues" evidence="9">
    <location>
        <begin position="1052"/>
        <end position="1062"/>
    </location>
</feature>
<dbReference type="FunFam" id="3.40.140.10:FF:000005">
    <property type="entry name" value="tRNA-specific adenosine deaminase"/>
    <property type="match status" value="1"/>
</dbReference>
<dbReference type="InterPro" id="IPR028883">
    <property type="entry name" value="tRNA_aden_deaminase"/>
</dbReference>
<evidence type="ECO:0000259" key="10">
    <source>
        <dbReference type="PROSITE" id="PS51747"/>
    </source>
</evidence>
<evidence type="ECO:0000256" key="8">
    <source>
        <dbReference type="ARBA" id="ARBA00048045"/>
    </source>
</evidence>
<sequence length="1496" mass="167603">MYNTYSSYSSTVAFRTTYFGFNDYYTCFSPNYRCPSNYYCHCCCSFTVNSSKLMLPMNINPNLLYGLKQSTLIQCPPSRRVFLGSCDGYCSRSSIYDVGRCRCCCGEACCVKKGGSCNEKGLRKSVGVDRIRGERDFRCNALEERKSGGVDRVLGRKSEGVDRIRGRVIRNERDFRCTALGERKSGSVDRVLGRKSAGVDKIRVRVIRGERDFCCNALDDAEAMLSLLSEKGIDECVVVRDTRKRTSKDTRVVRDENVATEKWNDVRGNSFSGSGYLESKSKKEELSSGRDHFREEGHTRKEERKSNVVDEDMGLRRRESGSSYYSVLESGEFESDSEVDFEEERFVGESSTRQEKDLRKVGGVVISEVTDDVLESSKDEKDQRLVSNRCDDVRVGSSTEWDWRKKSEKKLSDESSEVIKSRNESILRQSKLSQVDEKSSIIASSSKKQFSNIEEESTLGISSQRQSRSRTRKDDSLSEYSKSSGWNEQSISSQLTEQMSNRVSEQHLVSGSQHEQSTSGASLSGRLKSRIETDNQASEYLISSQQHEESSLTNRTNVESPSTSTRRPIQGNGPMVVVGQSVQETGCDYCITCGRSVQESKIESNIERESRRGKQEVGASSSHTLVVEENKKSDRLNVEQYSESLDYDYGYDRSTLRIQKQPQMRKKKFEDTLTSVKSPSDAEILQVGLGDRVVKETESRKVLQIGTSDSQVHSTSGEISRHSASDRRKYDEQTYSTSKLTSIEELVEKHTTRLITDVQEYVLQVGLTGNVSGEINTSQLTLGATSQAGAQQVNEVERTSDLQLSVTSPTFQSIEGKSSDSELESSIFRTSTGSEVDGYGGYSQPQATRLSSFDETNQSGIRFAEESSLVDAISSVERMHESSSQIVHEFVEKTRHDSSVSETKLEKESSNDSLLGEAGLVKRDSGLVSESSGTKGLSDNMWDAKDHSVDEVSESESELREAEISKNDVARRTGRSLWNIVDGLFRLRWRSVSETQKSPVKSNQQRSSYDSASAETWFSGNEHDEGMKREQITLSQEPTSSDQPSSMITPSRSRHGDRKKKQSISVPPETTSELPVAKESASKSRKKDRRKKEETALDQSLHRKTTNKSQKGDARLTSLDDRLGPVELHVSSSASAAQGGLVSGSVSIGAKTDLEITQQTSHPSPISPFVPSFGRLRRSGALKENEQFEKIEEQTISTGEQRDSIPSARQLARLDAFEETEEAERNQERISSTIELKGHSVEVRKSSVPTSEEIDTEIKRKKLQRSNQVISDRYDEWEDAYRLENEQRKVDEIFMREALAEAMKAADSWEVPVGAVLVQNGKVIARGYNLVEELRDSTAHAEMICIREASNVLKTWRLSETTLYVTLEPCPMCAGAILQARIGTLVWGAPNKLLGADGSWIRLFPEGVEGEERSEVADRPTPPVHPFHPKMKIRRGILESECAQIMQQFFQLRRRKEKGKEKGNKSDGEGQPSCLPVPHNPTKLLRKMHGVFHIRD</sequence>
<feature type="compositionally biased region" description="Basic and acidic residues" evidence="9">
    <location>
        <begin position="604"/>
        <end position="615"/>
    </location>
</feature>
<dbReference type="EC" id="3.5.4.33" evidence="3"/>
<evidence type="ECO:0000313" key="11">
    <source>
        <dbReference type="EMBL" id="KAK9750499.1"/>
    </source>
</evidence>
<feature type="region of interest" description="Disordered" evidence="9">
    <location>
        <begin position="604"/>
        <end position="631"/>
    </location>
</feature>
<feature type="compositionally biased region" description="Basic and acidic residues" evidence="9">
    <location>
        <begin position="957"/>
        <end position="967"/>
    </location>
</feature>
<accession>A0AAW1MMY8</accession>
<dbReference type="SUPFAM" id="SSF53927">
    <property type="entry name" value="Cytidine deaminase-like"/>
    <property type="match status" value="1"/>
</dbReference>
<feature type="compositionally biased region" description="Polar residues" evidence="9">
    <location>
        <begin position="1033"/>
        <end position="1051"/>
    </location>
</feature>
<feature type="region of interest" description="Disordered" evidence="9">
    <location>
        <begin position="704"/>
        <end position="733"/>
    </location>
</feature>
<feature type="compositionally biased region" description="Polar residues" evidence="9">
    <location>
        <begin position="928"/>
        <end position="937"/>
    </location>
</feature>
<feature type="region of interest" description="Disordered" evidence="9">
    <location>
        <begin position="274"/>
        <end position="312"/>
    </location>
</feature>
<dbReference type="PROSITE" id="PS51747">
    <property type="entry name" value="CYT_DCMP_DEAMINASES_2"/>
    <property type="match status" value="1"/>
</dbReference>
<evidence type="ECO:0000256" key="7">
    <source>
        <dbReference type="ARBA" id="ARBA00022833"/>
    </source>
</evidence>
<evidence type="ECO:0000256" key="6">
    <source>
        <dbReference type="ARBA" id="ARBA00022801"/>
    </source>
</evidence>
<keyword evidence="4" id="KW-0819">tRNA processing</keyword>
<keyword evidence="5" id="KW-0479">Metal-binding</keyword>
<feature type="compositionally biased region" description="Basic and acidic residues" evidence="9">
    <location>
        <begin position="719"/>
        <end position="732"/>
    </location>
</feature>
<dbReference type="GO" id="GO:0002100">
    <property type="term" value="P:tRNA wobble adenosine to inosine editing"/>
    <property type="evidence" value="ECO:0007669"/>
    <property type="project" value="InterPro"/>
</dbReference>
<proteinExistence type="inferred from homology"/>
<keyword evidence="12" id="KW-1185">Reference proteome</keyword>
<feature type="compositionally biased region" description="Polar residues" evidence="9">
    <location>
        <begin position="478"/>
        <end position="522"/>
    </location>
</feature>
<dbReference type="GO" id="GO:0009507">
    <property type="term" value="C:chloroplast"/>
    <property type="evidence" value="ECO:0007669"/>
    <property type="project" value="TreeGrafter"/>
</dbReference>
<evidence type="ECO:0000256" key="2">
    <source>
        <dbReference type="ARBA" id="ARBA00011738"/>
    </source>
</evidence>
<dbReference type="EMBL" id="JBDFQZ010000002">
    <property type="protein sequence ID" value="KAK9750499.1"/>
    <property type="molecule type" value="Genomic_DNA"/>
</dbReference>
<feature type="compositionally biased region" description="Polar residues" evidence="9">
    <location>
        <begin position="705"/>
        <end position="718"/>
    </location>
</feature>
<gene>
    <name evidence="11" type="ORF">RND81_02G200900</name>
</gene>
<comment type="subunit">
    <text evidence="2">Homodimer.</text>
</comment>
<feature type="region of interest" description="Disordered" evidence="9">
    <location>
        <begin position="1455"/>
        <end position="1482"/>
    </location>
</feature>
<protein>
    <recommendedName>
        <fullName evidence="3">tRNA(adenine(34)) deaminase</fullName>
        <ecNumber evidence="3">3.5.4.33</ecNumber>
    </recommendedName>
</protein>
<feature type="compositionally biased region" description="Polar residues" evidence="9">
    <location>
        <begin position="543"/>
        <end position="567"/>
    </location>
</feature>
<evidence type="ECO:0000256" key="5">
    <source>
        <dbReference type="ARBA" id="ARBA00022723"/>
    </source>
</evidence>
<dbReference type="Proteomes" id="UP001443914">
    <property type="component" value="Unassembled WGS sequence"/>
</dbReference>
<feature type="region of interest" description="Disordered" evidence="9">
    <location>
        <begin position="406"/>
        <end position="525"/>
    </location>
</feature>
<feature type="compositionally biased region" description="Basic and acidic residues" evidence="9">
    <location>
        <begin position="279"/>
        <end position="312"/>
    </location>
</feature>
<feature type="compositionally biased region" description="Polar residues" evidence="9">
    <location>
        <begin position="1063"/>
        <end position="1073"/>
    </location>
</feature>